<dbReference type="STRING" id="1448318.A0A319DUN7"/>
<reference evidence="1 2" key="1">
    <citation type="submission" date="2018-02" db="EMBL/GenBank/DDBJ databases">
        <title>The genomes of Aspergillus section Nigri reveals drivers in fungal speciation.</title>
        <authorList>
            <consortium name="DOE Joint Genome Institute"/>
            <person name="Vesth T.C."/>
            <person name="Nybo J."/>
            <person name="Theobald S."/>
            <person name="Brandl J."/>
            <person name="Frisvad J.C."/>
            <person name="Nielsen K.F."/>
            <person name="Lyhne E.K."/>
            <person name="Kogle M.E."/>
            <person name="Kuo A."/>
            <person name="Riley R."/>
            <person name="Clum A."/>
            <person name="Nolan M."/>
            <person name="Lipzen A."/>
            <person name="Salamov A."/>
            <person name="Henrissat B."/>
            <person name="Wiebenga A."/>
            <person name="De vries R.P."/>
            <person name="Grigoriev I.V."/>
            <person name="Mortensen U.H."/>
            <person name="Andersen M.R."/>
            <person name="Baker S.E."/>
        </authorList>
    </citation>
    <scope>NUCLEOTIDE SEQUENCE [LARGE SCALE GENOMIC DNA]</scope>
    <source>
        <strain evidence="1 2">CBS 121057</strain>
    </source>
</reference>
<evidence type="ECO:0000313" key="2">
    <source>
        <dbReference type="Proteomes" id="UP000248423"/>
    </source>
</evidence>
<name>A0A319DUN7_ASPSB</name>
<sequence length="176" mass="19963">MPSLQNNIGFLNTLQSVTPQILAETVQQVWQAIVTEWFPGRHGYKWSFHNTMADATVIQVIALEQNPLTPNDWVERQIFLVECKPPSSDTPTGWDDTIIGQSRNHLSQALNPSGRWYAAVAIGLKVRFYQFDGTVPANQQLVQLHQGTFDMSESDGIVQVEDMMSYIKENGWQWAI</sequence>
<dbReference type="AlphaFoldDB" id="A0A319DUN7"/>
<gene>
    <name evidence="1" type="ORF">BO78DRAFT_401289</name>
</gene>
<accession>A0A319DUN7</accession>
<dbReference type="VEuPathDB" id="FungiDB:BO78DRAFT_401289"/>
<dbReference type="EMBL" id="KZ826415">
    <property type="protein sequence ID" value="PYI01467.1"/>
    <property type="molecule type" value="Genomic_DNA"/>
</dbReference>
<dbReference type="OrthoDB" id="4499616at2759"/>
<dbReference type="Proteomes" id="UP000248423">
    <property type="component" value="Unassembled WGS sequence"/>
</dbReference>
<evidence type="ECO:0000313" key="1">
    <source>
        <dbReference type="EMBL" id="PYI01467.1"/>
    </source>
</evidence>
<keyword evidence="2" id="KW-1185">Reference proteome</keyword>
<protein>
    <submittedName>
        <fullName evidence="1">Uncharacterized protein</fullName>
    </submittedName>
</protein>
<organism evidence="1 2">
    <name type="scientific">Aspergillus sclerotiicarbonarius (strain CBS 121057 / IBT 28362)</name>
    <dbReference type="NCBI Taxonomy" id="1448318"/>
    <lineage>
        <taxon>Eukaryota</taxon>
        <taxon>Fungi</taxon>
        <taxon>Dikarya</taxon>
        <taxon>Ascomycota</taxon>
        <taxon>Pezizomycotina</taxon>
        <taxon>Eurotiomycetes</taxon>
        <taxon>Eurotiomycetidae</taxon>
        <taxon>Eurotiales</taxon>
        <taxon>Aspergillaceae</taxon>
        <taxon>Aspergillus</taxon>
        <taxon>Aspergillus subgen. Circumdati</taxon>
    </lineage>
</organism>
<proteinExistence type="predicted"/>